<feature type="region of interest" description="Disordered" evidence="1">
    <location>
        <begin position="249"/>
        <end position="268"/>
    </location>
</feature>
<feature type="compositionally biased region" description="Basic and acidic residues" evidence="1">
    <location>
        <begin position="403"/>
        <end position="420"/>
    </location>
</feature>
<feature type="compositionally biased region" description="Basic and acidic residues" evidence="1">
    <location>
        <begin position="144"/>
        <end position="162"/>
    </location>
</feature>
<accession>A0ABR2KNE6</accession>
<comment type="caution">
    <text evidence="2">The sequence shown here is derived from an EMBL/GenBank/DDBJ whole genome shotgun (WGS) entry which is preliminary data.</text>
</comment>
<protein>
    <submittedName>
        <fullName evidence="2">Uncharacterized protein</fullName>
    </submittedName>
</protein>
<gene>
    <name evidence="2" type="ORF">M9Y10_029579</name>
</gene>
<dbReference type="Proteomes" id="UP001470230">
    <property type="component" value="Unassembled WGS sequence"/>
</dbReference>
<feature type="region of interest" description="Disordered" evidence="1">
    <location>
        <begin position="129"/>
        <end position="162"/>
    </location>
</feature>
<feature type="compositionally biased region" description="Basic and acidic residues" evidence="1">
    <location>
        <begin position="305"/>
        <end position="330"/>
    </location>
</feature>
<feature type="compositionally biased region" description="Basic and acidic residues" evidence="1">
    <location>
        <begin position="343"/>
        <end position="372"/>
    </location>
</feature>
<feature type="compositionally biased region" description="Basic and acidic residues" evidence="1">
    <location>
        <begin position="20"/>
        <end position="31"/>
    </location>
</feature>
<evidence type="ECO:0000256" key="1">
    <source>
        <dbReference type="SAM" id="MobiDB-lite"/>
    </source>
</evidence>
<keyword evidence="3" id="KW-1185">Reference proteome</keyword>
<feature type="compositionally biased region" description="Basic and acidic residues" evidence="1">
    <location>
        <begin position="249"/>
        <end position="259"/>
    </location>
</feature>
<feature type="region of interest" description="Disordered" evidence="1">
    <location>
        <begin position="273"/>
        <end position="372"/>
    </location>
</feature>
<feature type="compositionally biased region" description="Basic and acidic residues" evidence="1">
    <location>
        <begin position="427"/>
        <end position="448"/>
    </location>
</feature>
<reference evidence="2 3" key="1">
    <citation type="submission" date="2024-04" db="EMBL/GenBank/DDBJ databases">
        <title>Tritrichomonas musculus Genome.</title>
        <authorList>
            <person name="Alves-Ferreira E."/>
            <person name="Grigg M."/>
            <person name="Lorenzi H."/>
            <person name="Galac M."/>
        </authorList>
    </citation>
    <scope>NUCLEOTIDE SEQUENCE [LARGE SCALE GENOMIC DNA]</scope>
    <source>
        <strain evidence="2 3">EAF2021</strain>
    </source>
</reference>
<proteinExistence type="predicted"/>
<sequence>MSTTPEQNVKLVSESNSTSKNEKSEDNHNDQKSTQQQETKTIETKTMSFKDKLKFAQQNALQEANNYSKDKSFYINKDQITKVDKSNEASRHLKKDKLQEETDNGTIYKEKLEISQENSLQEKNREICQKVKEPSSVQQTENKNPSKHDSRDISKKDDSIEKTQDTLTFKEKLRIAQENAKQNVNDIQNNNFQIIKTINQEMNKDLSNKSGTITKTKNHEVLKKIQNDNNENEKQENVHNNSSLEIIEKSKSKVHEDKTIQSSNQKAEKEIFKEAETKPLKANSTKKKLSITQGNDKAEINNADAKTEVKKKDSEEKTQNNMSFKEKLKIAQENARSGINNTYKDKAITESKCKQGSDSKSKEERFKKECQSEMSFKDKLKITQGISPIISYDQTVKNPSKVANEKSNEEENKDELDKKSSSFQEKNVNDQDKLRQIQQSKSEEITKKSKNEITFKEKISITQNILPIDDQKLHPKKDQNTKKYFSSSSSEEEENIIITERKKEEAERHREASVVNGIVNKININLAKEKVIQQKLDEIKKTILESTTYMEKKYCYILKNSLKSFINSIILDVIKQNIKICPKQMIGQVYQIKTQLLQNEIDKIVSSIDDIYCNKYDKNVKEEEMNEKEMKANSTIYVMSEKDSFKEIKIQISCEDAFNSEIPQDF</sequence>
<evidence type="ECO:0000313" key="2">
    <source>
        <dbReference type="EMBL" id="KAK8892353.1"/>
    </source>
</evidence>
<dbReference type="EMBL" id="JAPFFF010000004">
    <property type="protein sequence ID" value="KAK8892353.1"/>
    <property type="molecule type" value="Genomic_DNA"/>
</dbReference>
<evidence type="ECO:0000313" key="3">
    <source>
        <dbReference type="Proteomes" id="UP001470230"/>
    </source>
</evidence>
<organism evidence="2 3">
    <name type="scientific">Tritrichomonas musculus</name>
    <dbReference type="NCBI Taxonomy" id="1915356"/>
    <lineage>
        <taxon>Eukaryota</taxon>
        <taxon>Metamonada</taxon>
        <taxon>Parabasalia</taxon>
        <taxon>Tritrichomonadida</taxon>
        <taxon>Tritrichomonadidae</taxon>
        <taxon>Tritrichomonas</taxon>
    </lineage>
</organism>
<feature type="region of interest" description="Disordered" evidence="1">
    <location>
        <begin position="1"/>
        <end position="45"/>
    </location>
</feature>
<feature type="region of interest" description="Disordered" evidence="1">
    <location>
        <begin position="387"/>
        <end position="448"/>
    </location>
</feature>
<name>A0ABR2KNE6_9EUKA</name>